<evidence type="ECO:0000256" key="3">
    <source>
        <dbReference type="ARBA" id="ARBA00023242"/>
    </source>
</evidence>
<feature type="region of interest" description="Disordered" evidence="4">
    <location>
        <begin position="662"/>
        <end position="701"/>
    </location>
</feature>
<reference evidence="6 7" key="1">
    <citation type="submission" date="2016-08" db="EMBL/GenBank/DDBJ databases">
        <authorList>
            <consortium name="Lentinula edodes genome sequencing consortium"/>
            <person name="Sakamoto Y."/>
            <person name="Nakade K."/>
            <person name="Sato S."/>
            <person name="Yoshida Y."/>
            <person name="Miyazaki K."/>
            <person name="Natsume S."/>
            <person name="Konno N."/>
        </authorList>
    </citation>
    <scope>NUCLEOTIDE SEQUENCE [LARGE SCALE GENOMIC DNA]</scope>
    <source>
        <strain evidence="6 7">NBRC 111202</strain>
    </source>
</reference>
<comment type="caution">
    <text evidence="6">The sequence shown here is derived from an EMBL/GenBank/DDBJ whole genome shotgun (WGS) entry which is preliminary data.</text>
</comment>
<evidence type="ECO:0000256" key="2">
    <source>
        <dbReference type="ARBA" id="ARBA00022723"/>
    </source>
</evidence>
<dbReference type="PANTHER" id="PTHR31001:SF56">
    <property type="entry name" value="ZN(2)-C6 FUNGAL-TYPE DOMAIN-CONTAINING PROTEIN"/>
    <property type="match status" value="1"/>
</dbReference>
<dbReference type="InterPro" id="IPR001138">
    <property type="entry name" value="Zn2Cys6_DnaBD"/>
</dbReference>
<proteinExistence type="predicted"/>
<protein>
    <submittedName>
        <fullName evidence="6">Fungal-specific transcription factor</fullName>
    </submittedName>
</protein>
<keyword evidence="3" id="KW-0539">Nucleus</keyword>
<dbReference type="CDD" id="cd00067">
    <property type="entry name" value="GAL4"/>
    <property type="match status" value="1"/>
</dbReference>
<feature type="domain" description="Xylanolytic transcriptional activator regulatory" evidence="5">
    <location>
        <begin position="365"/>
        <end position="438"/>
    </location>
</feature>
<evidence type="ECO:0000313" key="7">
    <source>
        <dbReference type="Proteomes" id="UP000188533"/>
    </source>
</evidence>
<name>A0A1Q3EG43_LENED</name>
<dbReference type="GO" id="GO:0008270">
    <property type="term" value="F:zinc ion binding"/>
    <property type="evidence" value="ECO:0007669"/>
    <property type="project" value="InterPro"/>
</dbReference>
<dbReference type="InterPro" id="IPR007219">
    <property type="entry name" value="XnlR_reg_dom"/>
</dbReference>
<evidence type="ECO:0000313" key="6">
    <source>
        <dbReference type="EMBL" id="GAW06155.1"/>
    </source>
</evidence>
<dbReference type="GO" id="GO:0006351">
    <property type="term" value="P:DNA-templated transcription"/>
    <property type="evidence" value="ECO:0007669"/>
    <property type="project" value="InterPro"/>
</dbReference>
<dbReference type="Proteomes" id="UP000188533">
    <property type="component" value="Unassembled WGS sequence"/>
</dbReference>
<dbReference type="GO" id="GO:0005634">
    <property type="term" value="C:nucleus"/>
    <property type="evidence" value="ECO:0007669"/>
    <property type="project" value="UniProtKB-SubCell"/>
</dbReference>
<feature type="compositionally biased region" description="Low complexity" evidence="4">
    <location>
        <begin position="662"/>
        <end position="678"/>
    </location>
</feature>
<accession>A0A1Q3EG43</accession>
<keyword evidence="2" id="KW-0479">Metal-binding</keyword>
<dbReference type="STRING" id="5353.A0A1Q3EG43"/>
<dbReference type="Pfam" id="PF04082">
    <property type="entry name" value="Fungal_trans"/>
    <property type="match status" value="1"/>
</dbReference>
<keyword evidence="7" id="KW-1185">Reference proteome</keyword>
<dbReference type="PANTHER" id="PTHR31001">
    <property type="entry name" value="UNCHARACTERIZED TRANSCRIPTIONAL REGULATORY PROTEIN"/>
    <property type="match status" value="1"/>
</dbReference>
<sequence length="996" mass="112578">MLVSGLPGPDDDGNGRPMKRARNWGNPPFGQYQENEASLATPHKEKNPSRTLSCRECRRLKLKVATIVVLRMGHVLILLKCDRNFPCQSCRKRGCGDICPEGALTSGRGSRFILANTGQLHAKISQLSERVRQLENALRDHTSPEHPLLAPDLLQMKTIQEFYGTTSASQAELFPRDGENLHQAVNTLSLNSSDNANIYMNEHVEQLTQGPPEVPQEVLQLSITFPFPWAVDLKIRQRIRDALPPRAEAQLVCKEAQGNALWQYNLDASETFLPNLLHHCYESPIEDLSPRRLALLLMVLSIGSLVDLNKPLGNLYGEAYHHLARASVCEIPLMEEPDFDTLHALFFMIWYHLIFSDNKKAVGYAWNLMGFVAKLAQGLGLHREGSRIKRIPEEHEKRRFVFWELLNLDCRMSLSLGRPPSICLAHVDIKPPSFTAPGLHVPREEMMYHEWKNKFFIDCLSPILETIVSVNTPPYQKTVELDKKIRDFPIPEILKDDYSSGSGSRSLAMQRALLSTGRDIALLQLHRRPFMELLNNSEHFDWDREFAPSLLATYLSTSSIIGAVETLFNKEEQLSGRFLCFWFNTFSASVTLSLLVSREPSCSLAPRALEDLDRVYNLFMRAAKVLPFCARTLPVVKKMLDKTTRGYMDWCHRHNSLFSASDSGGTESSSFPPSSQSQLRQYPLLGPPVPHPGSSESLQISPHLSSTFHDSHPYLKQYLQDLNSHPPILPTSLALSVLGPSASSRNSNIAPFRCRTLVTLPALPLSTNAGSFPRYEKGTSHRKFAGQRRYRLLSLLPPIHSLFFAARHGHIHNVPFRLLRFLGQPTAIEPPQFRALDEPVGSGEFWVLEIDGFYGQNSFAYAIRYDPTVGAHKGGKVEINRKLLKPKQFHAATFEDSTLNFQSIKHRNEFLKQFETVDPSDNARNLAFLENFLTKMTTQFEGNPPVLAAIPLKLNQLITDMKQWEQHADGTVKMSKGWETVTKVDTLFAKYDQGHR</sequence>
<dbReference type="GO" id="GO:0003677">
    <property type="term" value="F:DNA binding"/>
    <property type="evidence" value="ECO:0007669"/>
    <property type="project" value="InterPro"/>
</dbReference>
<gene>
    <name evidence="6" type="ORF">LENED_008057</name>
</gene>
<evidence type="ECO:0000259" key="5">
    <source>
        <dbReference type="SMART" id="SM00906"/>
    </source>
</evidence>
<evidence type="ECO:0000256" key="1">
    <source>
        <dbReference type="ARBA" id="ARBA00004123"/>
    </source>
</evidence>
<dbReference type="AlphaFoldDB" id="A0A1Q3EG43"/>
<organism evidence="6 7">
    <name type="scientific">Lentinula edodes</name>
    <name type="common">Shiitake mushroom</name>
    <name type="synonym">Lentinus edodes</name>
    <dbReference type="NCBI Taxonomy" id="5353"/>
    <lineage>
        <taxon>Eukaryota</taxon>
        <taxon>Fungi</taxon>
        <taxon>Dikarya</taxon>
        <taxon>Basidiomycota</taxon>
        <taxon>Agaricomycotina</taxon>
        <taxon>Agaricomycetes</taxon>
        <taxon>Agaricomycetidae</taxon>
        <taxon>Agaricales</taxon>
        <taxon>Marasmiineae</taxon>
        <taxon>Omphalotaceae</taxon>
        <taxon>Lentinula</taxon>
    </lineage>
</organism>
<dbReference type="SMART" id="SM00906">
    <property type="entry name" value="Fungal_trans"/>
    <property type="match status" value="1"/>
</dbReference>
<feature type="region of interest" description="Disordered" evidence="4">
    <location>
        <begin position="1"/>
        <end position="49"/>
    </location>
</feature>
<dbReference type="EMBL" id="BDGU01000303">
    <property type="protein sequence ID" value="GAW06155.1"/>
    <property type="molecule type" value="Genomic_DNA"/>
</dbReference>
<dbReference type="CDD" id="cd12148">
    <property type="entry name" value="fungal_TF_MHR"/>
    <property type="match status" value="1"/>
</dbReference>
<dbReference type="InterPro" id="IPR050613">
    <property type="entry name" value="Sec_Metabolite_Reg"/>
</dbReference>
<reference evidence="6 7" key="2">
    <citation type="submission" date="2017-02" db="EMBL/GenBank/DDBJ databases">
        <title>A genome survey and senescence transcriptome analysis in Lentinula edodes.</title>
        <authorList>
            <person name="Sakamoto Y."/>
            <person name="Nakade K."/>
            <person name="Sato S."/>
            <person name="Yoshida Y."/>
            <person name="Miyazaki K."/>
            <person name="Natsume S."/>
            <person name="Konno N."/>
        </authorList>
    </citation>
    <scope>NUCLEOTIDE SEQUENCE [LARGE SCALE GENOMIC DNA]</scope>
    <source>
        <strain evidence="6 7">NBRC 111202</strain>
    </source>
</reference>
<comment type="subcellular location">
    <subcellularLocation>
        <location evidence="1">Nucleus</location>
    </subcellularLocation>
</comment>
<dbReference type="GO" id="GO:0000981">
    <property type="term" value="F:DNA-binding transcription factor activity, RNA polymerase II-specific"/>
    <property type="evidence" value="ECO:0007669"/>
    <property type="project" value="InterPro"/>
</dbReference>
<dbReference type="InterPro" id="IPR036864">
    <property type="entry name" value="Zn2-C6_fun-type_DNA-bd_sf"/>
</dbReference>
<evidence type="ECO:0000256" key="4">
    <source>
        <dbReference type="SAM" id="MobiDB-lite"/>
    </source>
</evidence>
<dbReference type="Gene3D" id="4.10.240.10">
    <property type="entry name" value="Zn(2)-C6 fungal-type DNA-binding domain"/>
    <property type="match status" value="1"/>
</dbReference>